<feature type="domain" description="G" evidence="2">
    <location>
        <begin position="41"/>
        <end position="98"/>
    </location>
</feature>
<name>A0ABP1EAZ7_9APHY</name>
<dbReference type="Gene3D" id="3.40.50.300">
    <property type="entry name" value="P-loop containing nucleotide triphosphate hydrolases"/>
    <property type="match status" value="1"/>
</dbReference>
<evidence type="ECO:0000313" key="3">
    <source>
        <dbReference type="EMBL" id="CAL1717186.1"/>
    </source>
</evidence>
<dbReference type="EMBL" id="OZ037952">
    <property type="protein sequence ID" value="CAL1717186.1"/>
    <property type="molecule type" value="Genomic_DNA"/>
</dbReference>
<protein>
    <recommendedName>
        <fullName evidence="2">G domain-containing protein</fullName>
    </recommendedName>
</protein>
<accession>A0ABP1EAZ7</accession>
<evidence type="ECO:0000256" key="1">
    <source>
        <dbReference type="SAM" id="Coils"/>
    </source>
</evidence>
<organism evidence="3 4">
    <name type="scientific">Somion occarium</name>
    <dbReference type="NCBI Taxonomy" id="3059160"/>
    <lineage>
        <taxon>Eukaryota</taxon>
        <taxon>Fungi</taxon>
        <taxon>Dikarya</taxon>
        <taxon>Basidiomycota</taxon>
        <taxon>Agaricomycotina</taxon>
        <taxon>Agaricomycetes</taxon>
        <taxon>Polyporales</taxon>
        <taxon>Cerrenaceae</taxon>
        <taxon>Somion</taxon>
    </lineage>
</organism>
<keyword evidence="1" id="KW-0175">Coiled coil</keyword>
<proteinExistence type="predicted"/>
<sequence length="406" mass="45344">MSTSATYSRSSRESASLIGQRRDMPPAYTEVHSNSTDQILIAVMGATGAGKSSFINLVSGSDLEVGTGLRSCTRGVDISSPFTIGGRTATLIDTPGFDDTNLSDTEVLTIISLFLSTIYEQGGVLNGVLFFHRISDVRMGGISRRNFNMFRHLCGDEGLRNVVIVTNMWDEVSEEQGLARVQQLANEDMFFKPALQLGAIMLPHDRTIGSAQEIVRQACRNTPVVLRLQRELVIENKSLAETAAGMALDEELAAQTRKYTEELQELQAELDSVIESHDEQAANELAKAKLDMEANVKRINGERQKLGNSYAKEKGAMTNELELLRQDLQQERAATARTSANIARLRRRSEQQFRYDQEQMARLAQSATDIEIQQRQRARQRDGILNMVIPAVLRLFHYAQLHVLRR</sequence>
<evidence type="ECO:0000259" key="2">
    <source>
        <dbReference type="Pfam" id="PF01926"/>
    </source>
</evidence>
<dbReference type="SUPFAM" id="SSF52540">
    <property type="entry name" value="P-loop containing nucleoside triphosphate hydrolases"/>
    <property type="match status" value="1"/>
</dbReference>
<dbReference type="CDD" id="cd00882">
    <property type="entry name" value="Ras_like_GTPase"/>
    <property type="match status" value="1"/>
</dbReference>
<dbReference type="Proteomes" id="UP001497453">
    <property type="component" value="Chromosome 9"/>
</dbReference>
<feature type="coiled-coil region" evidence="1">
    <location>
        <begin position="249"/>
        <end position="283"/>
    </location>
</feature>
<dbReference type="Pfam" id="PF01926">
    <property type="entry name" value="MMR_HSR1"/>
    <property type="match status" value="1"/>
</dbReference>
<reference evidence="4" key="1">
    <citation type="submission" date="2024-04" db="EMBL/GenBank/DDBJ databases">
        <authorList>
            <person name="Shaw F."/>
            <person name="Minotto A."/>
        </authorList>
    </citation>
    <scope>NUCLEOTIDE SEQUENCE [LARGE SCALE GENOMIC DNA]</scope>
</reference>
<dbReference type="InterPro" id="IPR027417">
    <property type="entry name" value="P-loop_NTPase"/>
</dbReference>
<dbReference type="InterPro" id="IPR006073">
    <property type="entry name" value="GTP-bd"/>
</dbReference>
<keyword evidence="4" id="KW-1185">Reference proteome</keyword>
<evidence type="ECO:0000313" key="4">
    <source>
        <dbReference type="Proteomes" id="UP001497453"/>
    </source>
</evidence>
<gene>
    <name evidence="3" type="ORF">GFSPODELE1_LOCUS11087</name>
</gene>